<keyword evidence="1" id="KW-0624">Polysaccharide degradation</keyword>
<evidence type="ECO:0000313" key="4">
    <source>
        <dbReference type="Proteomes" id="UP001523369"/>
    </source>
</evidence>
<keyword evidence="1" id="KW-0326">Glycosidase</keyword>
<reference evidence="3 4" key="1">
    <citation type="submission" date="2022-06" db="EMBL/GenBank/DDBJ databases">
        <title>New Species of the Genus Actinoplanes, ActinopZanes ferrugineus.</title>
        <authorList>
            <person name="Ding P."/>
        </authorList>
    </citation>
    <scope>NUCLEOTIDE SEQUENCE [LARGE SCALE GENOMIC DNA]</scope>
    <source>
        <strain evidence="3 4">TRM88003</strain>
    </source>
</reference>
<keyword evidence="1" id="KW-0136">Cellulose degradation</keyword>
<keyword evidence="2" id="KW-0472">Membrane</keyword>
<dbReference type="InterPro" id="IPR036434">
    <property type="entry name" value="Beta_cellobiohydrolase_sf"/>
</dbReference>
<evidence type="ECO:0000313" key="3">
    <source>
        <dbReference type="EMBL" id="MCO8277280.1"/>
    </source>
</evidence>
<keyword evidence="1 3" id="KW-0378">Hydrolase</keyword>
<dbReference type="EC" id="3.2.1.-" evidence="1"/>
<evidence type="ECO:0000256" key="1">
    <source>
        <dbReference type="RuleBase" id="RU361186"/>
    </source>
</evidence>
<dbReference type="Pfam" id="PF01341">
    <property type="entry name" value="Glyco_hydro_6"/>
    <property type="match status" value="1"/>
</dbReference>
<comment type="caution">
    <text evidence="3">The sequence shown here is derived from an EMBL/GenBank/DDBJ whole genome shotgun (WGS) entry which is preliminary data.</text>
</comment>
<comment type="similarity">
    <text evidence="1">Belongs to the glycosyl hydrolase family 6.</text>
</comment>
<dbReference type="Gene3D" id="3.20.20.40">
    <property type="entry name" value="1, 4-beta cellobiohydrolase"/>
    <property type="match status" value="1"/>
</dbReference>
<sequence>MARHRASRRGKLLALAVTVVVAVTAVVWLARPENSAPVATPAPPPSSAPPAALYVEPTGPAVDQVTAFEAAGRTADAALIREIADRPVAAWIADPNTARAGEVAAAAAAAVQIPVLVLYYIPHRDCSGGHSAGGAGSAAEYTAWVAAVASALTDRRAIVILEPDAVAQAVEDCLTNTQRAERYRLLTEAITTLTANPQLSVYLDGGNPTWITDPERMAAGLRQAGVEKAAGFALNVANFETTDANITYGTAVSGHLEDARFVIDTSRNGNGPAVKSAGHTHWCNPAGRALGDPPTLTTGHSLVDAFLWIKRPGESDGACGNDAPEAGQWWPDYALQLAAN</sequence>
<protein>
    <recommendedName>
        <fullName evidence="1">Glucanase</fullName>
        <ecNumber evidence="1">3.2.1.-</ecNumber>
    </recommendedName>
</protein>
<dbReference type="InterPro" id="IPR016288">
    <property type="entry name" value="Beta_cellobiohydrolase"/>
</dbReference>
<organism evidence="3 4">
    <name type="scientific">Paractinoplanes aksuensis</name>
    <dbReference type="NCBI Taxonomy" id="2939490"/>
    <lineage>
        <taxon>Bacteria</taxon>
        <taxon>Bacillati</taxon>
        <taxon>Actinomycetota</taxon>
        <taxon>Actinomycetes</taxon>
        <taxon>Micromonosporales</taxon>
        <taxon>Micromonosporaceae</taxon>
        <taxon>Paractinoplanes</taxon>
    </lineage>
</organism>
<dbReference type="RefSeq" id="WP_253243299.1">
    <property type="nucleotide sequence ID" value="NZ_JAMYJR010000056.1"/>
</dbReference>
<dbReference type="GO" id="GO:0016787">
    <property type="term" value="F:hydrolase activity"/>
    <property type="evidence" value="ECO:0007669"/>
    <property type="project" value="UniProtKB-KW"/>
</dbReference>
<proteinExistence type="inferred from homology"/>
<accession>A0ABT1E2A9</accession>
<dbReference type="PANTHER" id="PTHR34876">
    <property type="match status" value="1"/>
</dbReference>
<feature type="transmembrane region" description="Helical" evidence="2">
    <location>
        <begin position="12"/>
        <end position="30"/>
    </location>
</feature>
<dbReference type="PANTHER" id="PTHR34876:SF4">
    <property type="entry name" value="1,4-BETA-D-GLUCAN CELLOBIOHYDROLASE C-RELATED"/>
    <property type="match status" value="1"/>
</dbReference>
<dbReference type="EMBL" id="JAMYJR010000056">
    <property type="protein sequence ID" value="MCO8277280.1"/>
    <property type="molecule type" value="Genomic_DNA"/>
</dbReference>
<name>A0ABT1E2A9_9ACTN</name>
<dbReference type="SUPFAM" id="SSF51989">
    <property type="entry name" value="Glycosyl hydrolases family 6, cellulases"/>
    <property type="match status" value="1"/>
</dbReference>
<evidence type="ECO:0000256" key="2">
    <source>
        <dbReference type="SAM" id="Phobius"/>
    </source>
</evidence>
<dbReference type="PIRSF" id="PIRSF001100">
    <property type="entry name" value="Beta_cellobiohydrolase"/>
    <property type="match status" value="1"/>
</dbReference>
<dbReference type="Proteomes" id="UP001523369">
    <property type="component" value="Unassembled WGS sequence"/>
</dbReference>
<keyword evidence="4" id="KW-1185">Reference proteome</keyword>
<keyword evidence="2" id="KW-1133">Transmembrane helix</keyword>
<gene>
    <name evidence="3" type="ORF">M1L60_42560</name>
</gene>
<keyword evidence="1" id="KW-0119">Carbohydrate metabolism</keyword>
<keyword evidence="2" id="KW-0812">Transmembrane</keyword>
<dbReference type="PRINTS" id="PR00733">
    <property type="entry name" value="GLHYDRLASE6"/>
</dbReference>